<evidence type="ECO:0000256" key="1">
    <source>
        <dbReference type="SAM" id="MobiDB-lite"/>
    </source>
</evidence>
<sequence length="445" mass="49866">MAPNSPCVLRMKMTLFLLLETPGLSPPGGDEEFPGGDEALLGGNELLGDNEELLGINRGSSFYNSSTSRRNFKNIGRAYREQATTLIEICRLYAETYPQTYAENDGLQNILRLADAALSAAGRAKKGTTTEATEAFARFQEEIKRFGPPSRKGAPGDHRKKLLDPSTVLESASKKDIKSMSTLSRVKLAFKPPIPSRNRKTVIFVILESLEERKEQLTIIQEIDNSTTTAEIVWRLSRYPEKRTKSESITPKIASRRNPRFYLQLPKDAASFDSRFHMDPLNDFSRGDQGEKIYGLVDKSCHLFIDAAKPHIPRIFSNLWKPHQTVILKDVGGILDSEDTVLRNIGKSQDYWYRPSVTYSSQRRVGSEYSDADSDIVKTPFADARALIHAAVRAQGVDLMIRDRSRPLPPADSGWKLLPSPEPSIMVQESETRQHLDNLPRACVS</sequence>
<protein>
    <submittedName>
        <fullName evidence="3">Uncharacterized protein</fullName>
    </submittedName>
</protein>
<dbReference type="Proteomes" id="UP001201163">
    <property type="component" value="Unassembled WGS sequence"/>
</dbReference>
<proteinExistence type="predicted"/>
<accession>A0AAD4L9N8</accession>
<evidence type="ECO:0000313" key="4">
    <source>
        <dbReference type="Proteomes" id="UP001201163"/>
    </source>
</evidence>
<keyword evidence="2" id="KW-0732">Signal</keyword>
<feature type="region of interest" description="Disordered" evidence="1">
    <location>
        <begin position="146"/>
        <end position="165"/>
    </location>
</feature>
<organism evidence="3 4">
    <name type="scientific">Lactarius akahatsu</name>
    <dbReference type="NCBI Taxonomy" id="416441"/>
    <lineage>
        <taxon>Eukaryota</taxon>
        <taxon>Fungi</taxon>
        <taxon>Dikarya</taxon>
        <taxon>Basidiomycota</taxon>
        <taxon>Agaricomycotina</taxon>
        <taxon>Agaricomycetes</taxon>
        <taxon>Russulales</taxon>
        <taxon>Russulaceae</taxon>
        <taxon>Lactarius</taxon>
    </lineage>
</organism>
<feature type="chain" id="PRO_5042067761" evidence="2">
    <location>
        <begin position="26"/>
        <end position="445"/>
    </location>
</feature>
<name>A0AAD4L9N8_9AGAM</name>
<reference evidence="3" key="1">
    <citation type="submission" date="2022-01" db="EMBL/GenBank/DDBJ databases">
        <title>Comparative genomics reveals a dynamic genome evolution in the ectomycorrhizal milk-cap (Lactarius) mushrooms.</title>
        <authorList>
            <consortium name="DOE Joint Genome Institute"/>
            <person name="Lebreton A."/>
            <person name="Tang N."/>
            <person name="Kuo A."/>
            <person name="LaButti K."/>
            <person name="Drula E."/>
            <person name="Barry K."/>
            <person name="Clum A."/>
            <person name="Lipzen A."/>
            <person name="Mousain D."/>
            <person name="Ng V."/>
            <person name="Wang R."/>
            <person name="Wang X."/>
            <person name="Dai Y."/>
            <person name="Henrissat B."/>
            <person name="Grigoriev I.V."/>
            <person name="Guerin-Laguette A."/>
            <person name="Yu F."/>
            <person name="Martin F.M."/>
        </authorList>
    </citation>
    <scope>NUCLEOTIDE SEQUENCE</scope>
    <source>
        <strain evidence="3">QP</strain>
    </source>
</reference>
<evidence type="ECO:0000313" key="3">
    <source>
        <dbReference type="EMBL" id="KAH8979683.1"/>
    </source>
</evidence>
<gene>
    <name evidence="3" type="ORF">EDB92DRAFT_338252</name>
</gene>
<evidence type="ECO:0000256" key="2">
    <source>
        <dbReference type="SAM" id="SignalP"/>
    </source>
</evidence>
<keyword evidence="4" id="KW-1185">Reference proteome</keyword>
<dbReference type="AlphaFoldDB" id="A0AAD4L9N8"/>
<feature type="signal peptide" evidence="2">
    <location>
        <begin position="1"/>
        <end position="25"/>
    </location>
</feature>
<dbReference type="EMBL" id="JAKELL010000159">
    <property type="protein sequence ID" value="KAH8979683.1"/>
    <property type="molecule type" value="Genomic_DNA"/>
</dbReference>
<comment type="caution">
    <text evidence="3">The sequence shown here is derived from an EMBL/GenBank/DDBJ whole genome shotgun (WGS) entry which is preliminary data.</text>
</comment>